<evidence type="ECO:0000259" key="1">
    <source>
        <dbReference type="Pfam" id="PF01243"/>
    </source>
</evidence>
<proteinExistence type="predicted"/>
<dbReference type="PANTHER" id="PTHR34818">
    <property type="entry name" value="PROTEIN BLI-3"/>
    <property type="match status" value="1"/>
</dbReference>
<dbReference type="RefSeq" id="WP_285932354.1">
    <property type="nucleotide sequence ID" value="NZ_JASTZU010000037.1"/>
</dbReference>
<dbReference type="InterPro" id="IPR052917">
    <property type="entry name" value="Stress-Dev_Protein"/>
</dbReference>
<comment type="caution">
    <text evidence="2">The sequence shown here is derived from an EMBL/GenBank/DDBJ whole genome shotgun (WGS) entry which is preliminary data.</text>
</comment>
<evidence type="ECO:0000313" key="2">
    <source>
        <dbReference type="EMBL" id="MDL4841142.1"/>
    </source>
</evidence>
<dbReference type="SUPFAM" id="SSF50475">
    <property type="entry name" value="FMN-binding split barrel"/>
    <property type="match status" value="1"/>
</dbReference>
<sequence length="140" mass="16356">MVQTANKKEIEEILNDHQLGTLATVKDNKPFSRYMTFFNDNFTLYTATDRETHKVDDINKNPNVHILLGYTYDGINDKYIEIEGQAEIHDNQNIKEKLWNDKLKPWFNGPEDPSYTVLKIVPTKIRLMNTTNSEPQILEL</sequence>
<dbReference type="PANTHER" id="PTHR34818:SF1">
    <property type="entry name" value="PROTEIN BLI-3"/>
    <property type="match status" value="1"/>
</dbReference>
<dbReference type="Proteomes" id="UP001235343">
    <property type="component" value="Unassembled WGS sequence"/>
</dbReference>
<reference evidence="2 3" key="1">
    <citation type="submission" date="2023-06" db="EMBL/GenBank/DDBJ databases">
        <title>Aquibacillus rhizosphaerae LR5S19.</title>
        <authorList>
            <person name="Sun J.-Q."/>
        </authorList>
    </citation>
    <scope>NUCLEOTIDE SEQUENCE [LARGE SCALE GENOMIC DNA]</scope>
    <source>
        <strain evidence="2 3">LR5S19</strain>
    </source>
</reference>
<evidence type="ECO:0000313" key="3">
    <source>
        <dbReference type="Proteomes" id="UP001235343"/>
    </source>
</evidence>
<organism evidence="2 3">
    <name type="scientific">Aquibacillus rhizosphaerae</name>
    <dbReference type="NCBI Taxonomy" id="3051431"/>
    <lineage>
        <taxon>Bacteria</taxon>
        <taxon>Bacillati</taxon>
        <taxon>Bacillota</taxon>
        <taxon>Bacilli</taxon>
        <taxon>Bacillales</taxon>
        <taxon>Bacillaceae</taxon>
        <taxon>Aquibacillus</taxon>
    </lineage>
</organism>
<protein>
    <submittedName>
        <fullName evidence="2">Pyridoxamine 5'-phosphate oxidase family protein</fullName>
    </submittedName>
</protein>
<name>A0ABT7L5J7_9BACI</name>
<dbReference type="EMBL" id="JASTZU010000037">
    <property type="protein sequence ID" value="MDL4841142.1"/>
    <property type="molecule type" value="Genomic_DNA"/>
</dbReference>
<dbReference type="Gene3D" id="2.30.110.10">
    <property type="entry name" value="Electron Transport, Fmn-binding Protein, Chain A"/>
    <property type="match status" value="1"/>
</dbReference>
<dbReference type="InterPro" id="IPR012349">
    <property type="entry name" value="Split_barrel_FMN-bd"/>
</dbReference>
<gene>
    <name evidence="2" type="ORF">QQS35_11830</name>
</gene>
<feature type="domain" description="Pyridoxamine 5'-phosphate oxidase N-terminal" evidence="1">
    <location>
        <begin position="7"/>
        <end position="128"/>
    </location>
</feature>
<keyword evidence="3" id="KW-1185">Reference proteome</keyword>
<dbReference type="Pfam" id="PF01243">
    <property type="entry name" value="PNPOx_N"/>
    <property type="match status" value="1"/>
</dbReference>
<dbReference type="InterPro" id="IPR011576">
    <property type="entry name" value="Pyridox_Oxase_N"/>
</dbReference>
<accession>A0ABT7L5J7</accession>